<dbReference type="EMBL" id="UYSU01032438">
    <property type="protein sequence ID" value="VDL89509.1"/>
    <property type="molecule type" value="Genomic_DNA"/>
</dbReference>
<dbReference type="Proteomes" id="UP000275846">
    <property type="component" value="Unassembled WGS sequence"/>
</dbReference>
<keyword evidence="3" id="KW-1185">Reference proteome</keyword>
<reference evidence="2 3" key="2">
    <citation type="submission" date="2018-11" db="EMBL/GenBank/DDBJ databases">
        <authorList>
            <consortium name="Pathogen Informatics"/>
        </authorList>
    </citation>
    <scope>NUCLEOTIDE SEQUENCE [LARGE SCALE GENOMIC DNA]</scope>
    <source>
        <strain evidence="2 3">NST_G2</strain>
    </source>
</reference>
<organism evidence="4">
    <name type="scientific">Schistocephalus solidus</name>
    <name type="common">Tapeworm</name>
    <dbReference type="NCBI Taxonomy" id="70667"/>
    <lineage>
        <taxon>Eukaryota</taxon>
        <taxon>Metazoa</taxon>
        <taxon>Spiralia</taxon>
        <taxon>Lophotrochozoa</taxon>
        <taxon>Platyhelminthes</taxon>
        <taxon>Cestoda</taxon>
        <taxon>Eucestoda</taxon>
        <taxon>Diphyllobothriidea</taxon>
        <taxon>Diphyllobothriidae</taxon>
        <taxon>Schistocephalus</taxon>
    </lineage>
</organism>
<protein>
    <submittedName>
        <fullName evidence="4">Secreted protein</fullName>
    </submittedName>
</protein>
<gene>
    <name evidence="2" type="ORF">SSLN_LOCUS3124</name>
</gene>
<accession>A0A183SFX6</accession>
<dbReference type="WBParaSite" id="SSLN_0000322401-mRNA-1">
    <property type="protein sequence ID" value="SSLN_0000322401-mRNA-1"/>
    <property type="gene ID" value="SSLN_0000322401"/>
</dbReference>
<keyword evidence="1" id="KW-0732">Signal</keyword>
<sequence length="110" mass="11784">MQAWPTPFLTVANCLLLHLLRATISCSVVLLGVSANDSDVCIESGRFAGLLEDGESTAKSNFAITLTGHVFKECVIRLSGWPIHSSAVPERSSPLLFVNKAETAKIADAR</sequence>
<proteinExistence type="predicted"/>
<dbReference type="AlphaFoldDB" id="A0A183SFX6"/>
<feature type="chain" id="PRO_5043141159" evidence="1">
    <location>
        <begin position="23"/>
        <end position="110"/>
    </location>
</feature>
<reference evidence="4" key="1">
    <citation type="submission" date="2016-06" db="UniProtKB">
        <authorList>
            <consortium name="WormBaseParasite"/>
        </authorList>
    </citation>
    <scope>IDENTIFICATION</scope>
</reference>
<name>A0A183SFX6_SCHSO</name>
<evidence type="ECO:0000313" key="3">
    <source>
        <dbReference type="Proteomes" id="UP000275846"/>
    </source>
</evidence>
<feature type="signal peptide" evidence="1">
    <location>
        <begin position="1"/>
        <end position="22"/>
    </location>
</feature>
<evidence type="ECO:0000313" key="2">
    <source>
        <dbReference type="EMBL" id="VDL89509.1"/>
    </source>
</evidence>
<evidence type="ECO:0000313" key="4">
    <source>
        <dbReference type="WBParaSite" id="SSLN_0000322401-mRNA-1"/>
    </source>
</evidence>
<evidence type="ECO:0000256" key="1">
    <source>
        <dbReference type="SAM" id="SignalP"/>
    </source>
</evidence>